<dbReference type="AlphaFoldDB" id="A0A9P4L4X6"/>
<evidence type="ECO:0000256" key="1">
    <source>
        <dbReference type="SAM" id="MobiDB-lite"/>
    </source>
</evidence>
<evidence type="ECO:0000313" key="2">
    <source>
        <dbReference type="EMBL" id="KAF1841985.1"/>
    </source>
</evidence>
<keyword evidence="3" id="KW-1185">Reference proteome</keyword>
<gene>
    <name evidence="2" type="ORF">K460DRAFT_345404</name>
</gene>
<feature type="compositionally biased region" description="Low complexity" evidence="1">
    <location>
        <begin position="140"/>
        <end position="158"/>
    </location>
</feature>
<feature type="region of interest" description="Disordered" evidence="1">
    <location>
        <begin position="111"/>
        <end position="158"/>
    </location>
</feature>
<accession>A0A9P4L4X6</accession>
<dbReference type="Proteomes" id="UP000800039">
    <property type="component" value="Unassembled WGS sequence"/>
</dbReference>
<protein>
    <submittedName>
        <fullName evidence="2">Uncharacterized protein</fullName>
    </submittedName>
</protein>
<reference evidence="2" key="1">
    <citation type="submission" date="2020-01" db="EMBL/GenBank/DDBJ databases">
        <authorList>
            <consortium name="DOE Joint Genome Institute"/>
            <person name="Haridas S."/>
            <person name="Albert R."/>
            <person name="Binder M."/>
            <person name="Bloem J."/>
            <person name="Labutti K."/>
            <person name="Salamov A."/>
            <person name="Andreopoulos B."/>
            <person name="Baker S.E."/>
            <person name="Barry K."/>
            <person name="Bills G."/>
            <person name="Bluhm B.H."/>
            <person name="Cannon C."/>
            <person name="Castanera R."/>
            <person name="Culley D.E."/>
            <person name="Daum C."/>
            <person name="Ezra D."/>
            <person name="Gonzalez J.B."/>
            <person name="Henrissat B."/>
            <person name="Kuo A."/>
            <person name="Liang C."/>
            <person name="Lipzen A."/>
            <person name="Lutzoni F."/>
            <person name="Magnuson J."/>
            <person name="Mondo S."/>
            <person name="Nolan M."/>
            <person name="Ohm R."/>
            <person name="Pangilinan J."/>
            <person name="Park H.-J."/>
            <person name="Ramirez L."/>
            <person name="Alfaro M."/>
            <person name="Sun H."/>
            <person name="Tritt A."/>
            <person name="Yoshinaga Y."/>
            <person name="Zwiers L.-H."/>
            <person name="Turgeon B.G."/>
            <person name="Goodwin S.B."/>
            <person name="Spatafora J.W."/>
            <person name="Crous P.W."/>
            <person name="Grigoriev I.V."/>
        </authorList>
    </citation>
    <scope>NUCLEOTIDE SEQUENCE</scope>
    <source>
        <strain evidence="2">CBS 394.84</strain>
    </source>
</reference>
<name>A0A9P4L4X6_9PLEO</name>
<proteinExistence type="predicted"/>
<dbReference type="RefSeq" id="XP_040784548.1">
    <property type="nucleotide sequence ID" value="XM_040931273.1"/>
</dbReference>
<dbReference type="OrthoDB" id="3797098at2759"/>
<organism evidence="2 3">
    <name type="scientific">Cucurbitaria berberidis CBS 394.84</name>
    <dbReference type="NCBI Taxonomy" id="1168544"/>
    <lineage>
        <taxon>Eukaryota</taxon>
        <taxon>Fungi</taxon>
        <taxon>Dikarya</taxon>
        <taxon>Ascomycota</taxon>
        <taxon>Pezizomycotina</taxon>
        <taxon>Dothideomycetes</taxon>
        <taxon>Pleosporomycetidae</taxon>
        <taxon>Pleosporales</taxon>
        <taxon>Pleosporineae</taxon>
        <taxon>Cucurbitariaceae</taxon>
        <taxon>Cucurbitaria</taxon>
    </lineage>
</organism>
<dbReference type="EMBL" id="ML976618">
    <property type="protein sequence ID" value="KAF1841985.1"/>
    <property type="molecule type" value="Genomic_DNA"/>
</dbReference>
<evidence type="ECO:0000313" key="3">
    <source>
        <dbReference type="Proteomes" id="UP000800039"/>
    </source>
</evidence>
<sequence length="158" mass="15963">MTPPSGDGRTPATAAWAPAMFSTPGTTKTYVVDGLGTFPRYKRTTVADARSWAQVYTILDGDTYQVVTQLPPGPMANPSMPEAAAIAEQTAAIVAHEHTVATGGGTVAAAYNAQQAHHGDAYASSDPENDGNSSDEGADSRSSPTSGSGSNGGASSTS</sequence>
<dbReference type="GeneID" id="63848525"/>
<comment type="caution">
    <text evidence="2">The sequence shown here is derived from an EMBL/GenBank/DDBJ whole genome shotgun (WGS) entry which is preliminary data.</text>
</comment>